<evidence type="ECO:0000313" key="2">
    <source>
        <dbReference type="EMBL" id="QAV40391.1"/>
    </source>
</evidence>
<dbReference type="InterPro" id="IPR022819">
    <property type="entry name" value="Poxvirus_Bcl-2-like"/>
</dbReference>
<dbReference type="Pfam" id="PF06227">
    <property type="entry name" value="Poxv_Bcl-2-like"/>
    <property type="match status" value="1"/>
</dbReference>
<dbReference type="Proteomes" id="UP000291891">
    <property type="component" value="Segment"/>
</dbReference>
<protein>
    <submittedName>
        <fullName evidence="1 2">M3.1</fullName>
    </submittedName>
</protein>
<name>A0A481NID9_9POXV</name>
<accession>A0A481NID9</accession>
<dbReference type="EMBL" id="MK388128">
    <property type="protein sequence ID" value="QAV40391.1"/>
    <property type="molecule type" value="Genomic_DNA"/>
</dbReference>
<evidence type="ECO:0000313" key="1">
    <source>
        <dbReference type="EMBL" id="QAV40228.1"/>
    </source>
</evidence>
<evidence type="ECO:0000313" key="3">
    <source>
        <dbReference type="Proteomes" id="UP000291891"/>
    </source>
</evidence>
<dbReference type="EMBL" id="MK388128">
    <property type="protein sequence ID" value="QAV40228.1"/>
    <property type="molecule type" value="Genomic_DNA"/>
</dbReference>
<gene>
    <name evidence="2" type="primary">m003.1R</name>
    <name evidence="1" type="synonym">m003.1L</name>
</gene>
<proteinExistence type="predicted"/>
<organism evidence="2 3">
    <name type="scientific">Myxoma virus</name>
    <dbReference type="NCBI Taxonomy" id="10273"/>
    <lineage>
        <taxon>Viruses</taxon>
        <taxon>Varidnaviria</taxon>
        <taxon>Bamfordvirae</taxon>
        <taxon>Nucleocytoviricota</taxon>
        <taxon>Pokkesviricetes</taxon>
        <taxon>Chitovirales</taxon>
        <taxon>Poxviridae</taxon>
        <taxon>Chordopoxvirinae</taxon>
        <taxon>Leporipoxvirus</taxon>
        <taxon>Leporipoxvirus myxoma</taxon>
    </lineage>
</organism>
<dbReference type="InterPro" id="IPR043018">
    <property type="entry name" value="Poxvirus_sf"/>
</dbReference>
<reference evidence="2 3" key="1">
    <citation type="journal article" date="2019" name="J. Virol.">
        <title>Punctuated evolution of myxoma virus: rapid and disjunct evolution of a recent viral lineage in Australia.</title>
        <authorList>
            <person name="Eden J.-S."/>
            <person name="Kerr P.J."/>
            <person name="Holmes E.C."/>
        </authorList>
    </citation>
    <scope>NUCLEOTIDE SEQUENCE [LARGE SCALE GENOMIC DNA]</scope>
    <source>
        <strain evidence="2">Aust/SA/Sandy Creek/04-2016</strain>
    </source>
</reference>
<dbReference type="Gene3D" id="1.10.437.20">
    <property type="entry name" value="dsDNA poxvirus"/>
    <property type="match status" value="1"/>
</dbReference>
<sequence length="151" mass="17921">MTFYVRRNEFGADDSVILAVQDYLRWSATPFRDRESVGRLFAVFESFKRDAEIVFRDNVRWFVRCSYEHVDSSESLIRAMLRHDSYITEACAIIGLLARVAEYWGYDDPIPTSVRVIELFMRLITDYEVPHLRSVINIRLQRLCSQERRDD</sequence>